<dbReference type="Proteomes" id="UP000008207">
    <property type="component" value="Chromosome"/>
</dbReference>
<protein>
    <submittedName>
        <fullName evidence="1">Uncharacterized protein</fullName>
    </submittedName>
</protein>
<name>B8IC21_METNO</name>
<sequence length="33" mass="3896">MDRTRVAYSPTPDEVRALSGRFQLRDCRDKRSL</sequence>
<proteinExistence type="predicted"/>
<keyword evidence="2" id="KW-1185">Reference proteome</keyword>
<dbReference type="KEGG" id="mno:Mnod_6422"/>
<dbReference type="HOGENOM" id="CLU_220949_0_0_5"/>
<dbReference type="EMBL" id="CP001349">
    <property type="protein sequence ID" value="ACL61203.1"/>
    <property type="molecule type" value="Genomic_DNA"/>
</dbReference>
<reference evidence="1 2" key="1">
    <citation type="submission" date="2009-01" db="EMBL/GenBank/DDBJ databases">
        <title>Complete sequence of chromosome of Methylobacterium nodulans ORS 2060.</title>
        <authorList>
            <consortium name="US DOE Joint Genome Institute"/>
            <person name="Lucas S."/>
            <person name="Copeland A."/>
            <person name="Lapidus A."/>
            <person name="Glavina del Rio T."/>
            <person name="Dalin E."/>
            <person name="Tice H."/>
            <person name="Bruce D."/>
            <person name="Goodwin L."/>
            <person name="Pitluck S."/>
            <person name="Sims D."/>
            <person name="Brettin T."/>
            <person name="Detter J.C."/>
            <person name="Han C."/>
            <person name="Larimer F."/>
            <person name="Land M."/>
            <person name="Hauser L."/>
            <person name="Kyrpides N."/>
            <person name="Ivanova N."/>
            <person name="Marx C.J."/>
            <person name="Richardson P."/>
        </authorList>
    </citation>
    <scope>NUCLEOTIDE SEQUENCE [LARGE SCALE GENOMIC DNA]</scope>
    <source>
        <strain evidence="2">LMG 21967 / CNCM I-2342 / ORS 2060</strain>
    </source>
</reference>
<accession>B8IC21</accession>
<organism evidence="1 2">
    <name type="scientific">Methylobacterium nodulans (strain LMG 21967 / CNCM I-2342 / ORS 2060)</name>
    <dbReference type="NCBI Taxonomy" id="460265"/>
    <lineage>
        <taxon>Bacteria</taxon>
        <taxon>Pseudomonadati</taxon>
        <taxon>Pseudomonadota</taxon>
        <taxon>Alphaproteobacteria</taxon>
        <taxon>Hyphomicrobiales</taxon>
        <taxon>Methylobacteriaceae</taxon>
        <taxon>Methylobacterium</taxon>
    </lineage>
</organism>
<dbReference type="AlphaFoldDB" id="B8IC21"/>
<evidence type="ECO:0000313" key="1">
    <source>
        <dbReference type="EMBL" id="ACL61203.1"/>
    </source>
</evidence>
<gene>
    <name evidence="1" type="ordered locus">Mnod_6422</name>
</gene>
<evidence type="ECO:0000313" key="2">
    <source>
        <dbReference type="Proteomes" id="UP000008207"/>
    </source>
</evidence>